<name>A0ACC0NI53_RHOML</name>
<dbReference type="Proteomes" id="UP001062846">
    <property type="component" value="Chromosome 6"/>
</dbReference>
<evidence type="ECO:0000313" key="2">
    <source>
        <dbReference type="Proteomes" id="UP001062846"/>
    </source>
</evidence>
<gene>
    <name evidence="1" type="ORF">RHMOL_Rhmol06G0253700</name>
</gene>
<protein>
    <submittedName>
        <fullName evidence="1">Uncharacterized protein</fullName>
    </submittedName>
</protein>
<comment type="caution">
    <text evidence="1">The sequence shown here is derived from an EMBL/GenBank/DDBJ whole genome shotgun (WGS) entry which is preliminary data.</text>
</comment>
<keyword evidence="2" id="KW-1185">Reference proteome</keyword>
<accession>A0ACC0NI53</accession>
<proteinExistence type="predicted"/>
<organism evidence="1 2">
    <name type="scientific">Rhododendron molle</name>
    <name type="common">Chinese azalea</name>
    <name type="synonym">Azalea mollis</name>
    <dbReference type="NCBI Taxonomy" id="49168"/>
    <lineage>
        <taxon>Eukaryota</taxon>
        <taxon>Viridiplantae</taxon>
        <taxon>Streptophyta</taxon>
        <taxon>Embryophyta</taxon>
        <taxon>Tracheophyta</taxon>
        <taxon>Spermatophyta</taxon>
        <taxon>Magnoliopsida</taxon>
        <taxon>eudicotyledons</taxon>
        <taxon>Gunneridae</taxon>
        <taxon>Pentapetalae</taxon>
        <taxon>asterids</taxon>
        <taxon>Ericales</taxon>
        <taxon>Ericaceae</taxon>
        <taxon>Ericoideae</taxon>
        <taxon>Rhodoreae</taxon>
        <taxon>Rhododendron</taxon>
    </lineage>
</organism>
<reference evidence="1" key="1">
    <citation type="submission" date="2022-02" db="EMBL/GenBank/DDBJ databases">
        <title>Plant Genome Project.</title>
        <authorList>
            <person name="Zhang R.-G."/>
        </authorList>
    </citation>
    <scope>NUCLEOTIDE SEQUENCE</scope>
    <source>
        <strain evidence="1">AT1</strain>
    </source>
</reference>
<evidence type="ECO:0000313" key="1">
    <source>
        <dbReference type="EMBL" id="KAI8552268.1"/>
    </source>
</evidence>
<sequence>MDFSCSRSSSLMVSLLLVLLLNGSSSQPSDLVRTICLRTISNDLCLQTFKSDPRSATADVKGLARIAIDAVEASANQTLNTLGSLFNSTPAASLLKDVYQTCVRNYETAISKLETAKNLLSSPNYKSASAVATDATTNVLSCDTTFILPPEPDGSAILSFLDLTEKSEYLARIIEIILVDFLV</sequence>
<dbReference type="EMBL" id="CM046393">
    <property type="protein sequence ID" value="KAI8552268.1"/>
    <property type="molecule type" value="Genomic_DNA"/>
</dbReference>